<feature type="region of interest" description="Disordered" evidence="1">
    <location>
        <begin position="1"/>
        <end position="66"/>
    </location>
</feature>
<dbReference type="Proteomes" id="UP000290759">
    <property type="component" value="Unassembled WGS sequence"/>
</dbReference>
<dbReference type="EMBL" id="QYBB01000010">
    <property type="protein sequence ID" value="RYC31975.1"/>
    <property type="molecule type" value="Genomic_DNA"/>
</dbReference>
<proteinExistence type="predicted"/>
<keyword evidence="3" id="KW-1185">Reference proteome</keyword>
<reference evidence="2 3" key="1">
    <citation type="submission" date="2018-12" db="EMBL/GenBank/DDBJ databases">
        <authorList>
            <person name="Grouzdev D.S."/>
            <person name="Krutkina M.S."/>
        </authorList>
    </citation>
    <scope>NUCLEOTIDE SEQUENCE [LARGE SCALE GENOMIC DNA]</scope>
    <source>
        <strain evidence="2 3">RmlP026</strain>
    </source>
</reference>
<protein>
    <submittedName>
        <fullName evidence="2">Uncharacterized protein</fullName>
    </submittedName>
</protein>
<reference evidence="2 3" key="2">
    <citation type="submission" date="2019-02" db="EMBL/GenBank/DDBJ databases">
        <title>'Lichenibacterium ramalinii' gen. nov. sp. nov., 'Lichenibacterium minor' gen. nov. sp. nov.</title>
        <authorList>
            <person name="Pankratov T."/>
        </authorList>
    </citation>
    <scope>NUCLEOTIDE SEQUENCE [LARGE SCALE GENOMIC DNA]</scope>
    <source>
        <strain evidence="2 3">RmlP026</strain>
    </source>
</reference>
<accession>A0A4Q2UAR7</accession>
<feature type="compositionally biased region" description="Basic residues" evidence="1">
    <location>
        <begin position="42"/>
        <end position="53"/>
    </location>
</feature>
<feature type="region of interest" description="Disordered" evidence="1">
    <location>
        <begin position="91"/>
        <end position="129"/>
    </location>
</feature>
<comment type="caution">
    <text evidence="2">The sequence shown here is derived from an EMBL/GenBank/DDBJ whole genome shotgun (WGS) entry which is preliminary data.</text>
</comment>
<feature type="compositionally biased region" description="Basic residues" evidence="1">
    <location>
        <begin position="10"/>
        <end position="23"/>
    </location>
</feature>
<evidence type="ECO:0000313" key="3">
    <source>
        <dbReference type="Proteomes" id="UP000290759"/>
    </source>
</evidence>
<gene>
    <name evidence="2" type="ORF">D3273_11160</name>
</gene>
<name>A0A4Q2UAR7_9HYPH</name>
<sequence>MVEDAPPPVRRGRKPGSKNKPKPHLTAPMAEMGPDTSAERPRRGRKPGSKNKPKAPVTVAFPTATPDGHYDAAAAMRSYGFADEGPAWLEPASGAAEPVPAPSVQLAPAPADAFGDNGPARAGRSRSRLRDRSTILKRYVLDLEPRPGQFGALRARRLARAAP</sequence>
<dbReference type="AlphaFoldDB" id="A0A4Q2UAR7"/>
<evidence type="ECO:0000256" key="1">
    <source>
        <dbReference type="SAM" id="MobiDB-lite"/>
    </source>
</evidence>
<organism evidence="2 3">
    <name type="scientific">Lichenibacterium minor</name>
    <dbReference type="NCBI Taxonomy" id="2316528"/>
    <lineage>
        <taxon>Bacteria</taxon>
        <taxon>Pseudomonadati</taxon>
        <taxon>Pseudomonadota</taxon>
        <taxon>Alphaproteobacteria</taxon>
        <taxon>Hyphomicrobiales</taxon>
        <taxon>Lichenihabitantaceae</taxon>
        <taxon>Lichenibacterium</taxon>
    </lineage>
</organism>
<evidence type="ECO:0000313" key="2">
    <source>
        <dbReference type="EMBL" id="RYC31975.1"/>
    </source>
</evidence>